<dbReference type="InterPro" id="IPR036259">
    <property type="entry name" value="MFS_trans_sf"/>
</dbReference>
<feature type="transmembrane region" description="Helical" evidence="5">
    <location>
        <begin position="236"/>
        <end position="259"/>
    </location>
</feature>
<dbReference type="InterPro" id="IPR011701">
    <property type="entry name" value="MFS"/>
</dbReference>
<feature type="transmembrane region" description="Helical" evidence="5">
    <location>
        <begin position="98"/>
        <end position="116"/>
    </location>
</feature>
<name>A0ABV2J3K0_9HYPH</name>
<feature type="transmembrane region" description="Helical" evidence="5">
    <location>
        <begin position="271"/>
        <end position="290"/>
    </location>
</feature>
<feature type="region of interest" description="Disordered" evidence="4">
    <location>
        <begin position="1"/>
        <end position="21"/>
    </location>
</feature>
<gene>
    <name evidence="7" type="ORF">ABID16_003541</name>
</gene>
<feature type="transmembrane region" description="Helical" evidence="5">
    <location>
        <begin position="302"/>
        <end position="320"/>
    </location>
</feature>
<sequence length="414" mass="43952">MSAVTENATPSQASNASSPAGMAKAATGPAMAILIMISVSHMLNDLMQSVVPSVYPILKEKFQLSYADVGLLTFTWQLTASILQPGVGFYTDKHPKPFSLTFGMGCTLVGLLLMAYATSYHHLLIGVAAIGVGSSVFHPESSRVARMASGGRHGFAQSLFQVGGNFGSAIGPLLAMLLVVPYGQHAISYFGIFALAGMAILTRVGFWYREERRSAKGKAAVAHESPVSRSVLIRSIIILCALIFSKFLYMASLSSYYIFYTMQTFKISTSTAQLLLFIYLGAVAAGTIAGGPIGDKIGRRRVIWFSILGVLPFTLALPFANLTWTVILTIPIGFILASAFPAIVVYAQELVPGKPGTIAGLFFGFAFGMGGIGAALLGVLADHTSIGFVYQVCSILPAIGLLAIFLPDVRHKST</sequence>
<evidence type="ECO:0000259" key="6">
    <source>
        <dbReference type="PROSITE" id="PS50850"/>
    </source>
</evidence>
<feature type="transmembrane region" description="Helical" evidence="5">
    <location>
        <begin position="326"/>
        <end position="346"/>
    </location>
</feature>
<dbReference type="Gene3D" id="1.20.1250.20">
    <property type="entry name" value="MFS general substrate transporter like domains"/>
    <property type="match status" value="2"/>
</dbReference>
<evidence type="ECO:0000256" key="3">
    <source>
        <dbReference type="ARBA" id="ARBA00023136"/>
    </source>
</evidence>
<evidence type="ECO:0000256" key="2">
    <source>
        <dbReference type="ARBA" id="ARBA00022989"/>
    </source>
</evidence>
<evidence type="ECO:0000256" key="1">
    <source>
        <dbReference type="ARBA" id="ARBA00022692"/>
    </source>
</evidence>
<evidence type="ECO:0000313" key="7">
    <source>
        <dbReference type="EMBL" id="MET3615198.1"/>
    </source>
</evidence>
<dbReference type="EMBL" id="JBEPMB010000006">
    <property type="protein sequence ID" value="MET3615198.1"/>
    <property type="molecule type" value="Genomic_DNA"/>
</dbReference>
<organism evidence="7 8">
    <name type="scientific">Rhizobium aquaticum</name>
    <dbReference type="NCBI Taxonomy" id="1549636"/>
    <lineage>
        <taxon>Bacteria</taxon>
        <taxon>Pseudomonadati</taxon>
        <taxon>Pseudomonadota</taxon>
        <taxon>Alphaproteobacteria</taxon>
        <taxon>Hyphomicrobiales</taxon>
        <taxon>Rhizobiaceae</taxon>
        <taxon>Rhizobium/Agrobacterium group</taxon>
        <taxon>Rhizobium</taxon>
    </lineage>
</organism>
<dbReference type="SUPFAM" id="SSF103473">
    <property type="entry name" value="MFS general substrate transporter"/>
    <property type="match status" value="1"/>
</dbReference>
<keyword evidence="8" id="KW-1185">Reference proteome</keyword>
<keyword evidence="1 5" id="KW-0812">Transmembrane</keyword>
<dbReference type="PANTHER" id="PTHR43129:SF1">
    <property type="entry name" value="FOSMIDOMYCIN RESISTANCE PROTEIN"/>
    <property type="match status" value="1"/>
</dbReference>
<keyword evidence="2 5" id="KW-1133">Transmembrane helix</keyword>
<proteinExistence type="predicted"/>
<feature type="transmembrane region" description="Helical" evidence="5">
    <location>
        <begin position="20"/>
        <end position="39"/>
    </location>
</feature>
<feature type="transmembrane region" description="Helical" evidence="5">
    <location>
        <begin position="159"/>
        <end position="180"/>
    </location>
</feature>
<dbReference type="PANTHER" id="PTHR43129">
    <property type="entry name" value="FOSMIDOMYCIN RESISTANCE PROTEIN"/>
    <property type="match status" value="1"/>
</dbReference>
<evidence type="ECO:0000256" key="5">
    <source>
        <dbReference type="SAM" id="Phobius"/>
    </source>
</evidence>
<feature type="transmembrane region" description="Helical" evidence="5">
    <location>
        <begin position="186"/>
        <end position="208"/>
    </location>
</feature>
<accession>A0ABV2J3K0</accession>
<keyword evidence="3 5" id="KW-0472">Membrane</keyword>
<dbReference type="PROSITE" id="PS50850">
    <property type="entry name" value="MFS"/>
    <property type="match status" value="1"/>
</dbReference>
<feature type="transmembrane region" description="Helical" evidence="5">
    <location>
        <begin position="122"/>
        <end position="138"/>
    </location>
</feature>
<evidence type="ECO:0000313" key="8">
    <source>
        <dbReference type="Proteomes" id="UP001549047"/>
    </source>
</evidence>
<reference evidence="7 8" key="1">
    <citation type="submission" date="2024-06" db="EMBL/GenBank/DDBJ databases">
        <title>Genomic Encyclopedia of Type Strains, Phase IV (KMG-IV): sequencing the most valuable type-strain genomes for metagenomic binning, comparative biology and taxonomic classification.</title>
        <authorList>
            <person name="Goeker M."/>
        </authorList>
    </citation>
    <scope>NUCLEOTIDE SEQUENCE [LARGE SCALE GENOMIC DNA]</scope>
    <source>
        <strain evidence="7 8">DSM 29780</strain>
    </source>
</reference>
<evidence type="ECO:0000256" key="4">
    <source>
        <dbReference type="SAM" id="MobiDB-lite"/>
    </source>
</evidence>
<feature type="compositionally biased region" description="Polar residues" evidence="4">
    <location>
        <begin position="1"/>
        <end position="18"/>
    </location>
</feature>
<dbReference type="Proteomes" id="UP001549047">
    <property type="component" value="Unassembled WGS sequence"/>
</dbReference>
<dbReference type="Pfam" id="PF07690">
    <property type="entry name" value="MFS_1"/>
    <property type="match status" value="1"/>
</dbReference>
<feature type="transmembrane region" description="Helical" evidence="5">
    <location>
        <begin position="387"/>
        <end position="406"/>
    </location>
</feature>
<dbReference type="CDD" id="cd17478">
    <property type="entry name" value="MFS_FsR"/>
    <property type="match status" value="1"/>
</dbReference>
<comment type="caution">
    <text evidence="7">The sequence shown here is derived from an EMBL/GenBank/DDBJ whole genome shotgun (WGS) entry which is preliminary data.</text>
</comment>
<dbReference type="InterPro" id="IPR020846">
    <property type="entry name" value="MFS_dom"/>
</dbReference>
<feature type="transmembrane region" description="Helical" evidence="5">
    <location>
        <begin position="358"/>
        <end position="381"/>
    </location>
</feature>
<protein>
    <submittedName>
        <fullName evidence="7">FSR family fosmidomycin resistance protein-like MFS transporter</fullName>
    </submittedName>
</protein>
<feature type="domain" description="Major facilitator superfamily (MFS) profile" evidence="6">
    <location>
        <begin position="33"/>
        <end position="412"/>
    </location>
</feature>